<evidence type="ECO:0000256" key="1">
    <source>
        <dbReference type="ARBA" id="ARBA00001946"/>
    </source>
</evidence>
<evidence type="ECO:0000313" key="7">
    <source>
        <dbReference type="Proteomes" id="UP000282060"/>
    </source>
</evidence>
<feature type="domain" description="GGDEF" evidence="5">
    <location>
        <begin position="209"/>
        <end position="343"/>
    </location>
</feature>
<name>A0A431W2W9_9GAMM</name>
<dbReference type="GO" id="GO:0043709">
    <property type="term" value="P:cell adhesion involved in single-species biofilm formation"/>
    <property type="evidence" value="ECO:0007669"/>
    <property type="project" value="TreeGrafter"/>
</dbReference>
<dbReference type="InterPro" id="IPR043128">
    <property type="entry name" value="Rev_trsase/Diguanyl_cyclase"/>
</dbReference>
<keyword evidence="4" id="KW-1133">Transmembrane helix</keyword>
<dbReference type="SUPFAM" id="SSF55073">
    <property type="entry name" value="Nucleotide cyclase"/>
    <property type="match status" value="1"/>
</dbReference>
<organism evidence="6 7">
    <name type="scientific">Shewanella atlantica</name>
    <dbReference type="NCBI Taxonomy" id="271099"/>
    <lineage>
        <taxon>Bacteria</taxon>
        <taxon>Pseudomonadati</taxon>
        <taxon>Pseudomonadota</taxon>
        <taxon>Gammaproteobacteria</taxon>
        <taxon>Alteromonadales</taxon>
        <taxon>Shewanellaceae</taxon>
        <taxon>Shewanella</taxon>
    </lineage>
</organism>
<dbReference type="PANTHER" id="PTHR45138:SF9">
    <property type="entry name" value="DIGUANYLATE CYCLASE DGCM-RELATED"/>
    <property type="match status" value="1"/>
</dbReference>
<dbReference type="CDD" id="cd01949">
    <property type="entry name" value="GGDEF"/>
    <property type="match status" value="1"/>
</dbReference>
<dbReference type="OrthoDB" id="9812260at2"/>
<dbReference type="AlphaFoldDB" id="A0A431W2W9"/>
<comment type="cofactor">
    <cofactor evidence="1">
        <name>Mg(2+)</name>
        <dbReference type="ChEBI" id="CHEBI:18420"/>
    </cofactor>
</comment>
<evidence type="ECO:0000256" key="3">
    <source>
        <dbReference type="ARBA" id="ARBA00034247"/>
    </source>
</evidence>
<dbReference type="InterPro" id="IPR033444">
    <property type="entry name" value="MASE5"/>
</dbReference>
<dbReference type="PANTHER" id="PTHR45138">
    <property type="entry name" value="REGULATORY COMPONENTS OF SENSORY TRANSDUCTION SYSTEM"/>
    <property type="match status" value="1"/>
</dbReference>
<dbReference type="GO" id="GO:0052621">
    <property type="term" value="F:diguanylate cyclase activity"/>
    <property type="evidence" value="ECO:0007669"/>
    <property type="project" value="UniProtKB-EC"/>
</dbReference>
<dbReference type="Pfam" id="PF17178">
    <property type="entry name" value="MASE5"/>
    <property type="match status" value="1"/>
</dbReference>
<keyword evidence="7" id="KW-1185">Reference proteome</keyword>
<feature type="transmembrane region" description="Helical" evidence="4">
    <location>
        <begin position="58"/>
        <end position="78"/>
    </location>
</feature>
<dbReference type="InterPro" id="IPR000160">
    <property type="entry name" value="GGDEF_dom"/>
</dbReference>
<dbReference type="SMART" id="SM00267">
    <property type="entry name" value="GGDEF"/>
    <property type="match status" value="1"/>
</dbReference>
<evidence type="ECO:0000259" key="5">
    <source>
        <dbReference type="PROSITE" id="PS50887"/>
    </source>
</evidence>
<protein>
    <recommendedName>
        <fullName evidence="2">diguanylate cyclase</fullName>
        <ecNumber evidence="2">2.7.7.65</ecNumber>
    </recommendedName>
</protein>
<accession>A0A431W2W9</accession>
<sequence length="343" mass="39010">MKMSILLLSVIIIHTYFLPYGLFVLLQALPWFIPLLLIIGIRFLLIKRVSFKQLNINNFYIFLLLFDFSWMLVFWGLKDVMDESLVAVEAMIDILILTWAIALFPNRRAMMIATLPLMLSVCAIRLNAYPQSPLFPITKLLCFVAIVSTGQKIMESWFIKAVSRDVEKKKLVLQFRRLALIDGLTQLSNRRQFDTILEQEIRAAERNHNPLSLIMMDIDYFKRFNDSAGHSAGDECLIAVAQVLTETVKRPRDLVSRYGGEEFVIVLPSTDLQGASKIAESIRSALMSRAIPHPASDISPWVTMSQGVCQWQSGMSSEALVVATDEQLYRAKQAGRDQFKVTD</sequence>
<gene>
    <name evidence="6" type="ORF">EKG39_17000</name>
</gene>
<feature type="transmembrane region" description="Helical" evidence="4">
    <location>
        <begin position="5"/>
        <end position="22"/>
    </location>
</feature>
<dbReference type="Gene3D" id="3.30.70.270">
    <property type="match status" value="1"/>
</dbReference>
<dbReference type="Pfam" id="PF00990">
    <property type="entry name" value="GGDEF"/>
    <property type="match status" value="1"/>
</dbReference>
<dbReference type="InterPro" id="IPR050469">
    <property type="entry name" value="Diguanylate_Cyclase"/>
</dbReference>
<dbReference type="Proteomes" id="UP000282060">
    <property type="component" value="Unassembled WGS sequence"/>
</dbReference>
<dbReference type="InterPro" id="IPR029787">
    <property type="entry name" value="Nucleotide_cyclase"/>
</dbReference>
<dbReference type="GO" id="GO:0005886">
    <property type="term" value="C:plasma membrane"/>
    <property type="evidence" value="ECO:0007669"/>
    <property type="project" value="TreeGrafter"/>
</dbReference>
<dbReference type="EMBL" id="RXNV01000009">
    <property type="protein sequence ID" value="RTR29796.1"/>
    <property type="molecule type" value="Genomic_DNA"/>
</dbReference>
<comment type="caution">
    <text evidence="6">The sequence shown here is derived from an EMBL/GenBank/DDBJ whole genome shotgun (WGS) entry which is preliminary data.</text>
</comment>
<comment type="catalytic activity">
    <reaction evidence="3">
        <text>2 GTP = 3',3'-c-di-GMP + 2 diphosphate</text>
        <dbReference type="Rhea" id="RHEA:24898"/>
        <dbReference type="ChEBI" id="CHEBI:33019"/>
        <dbReference type="ChEBI" id="CHEBI:37565"/>
        <dbReference type="ChEBI" id="CHEBI:58805"/>
        <dbReference type="EC" id="2.7.7.65"/>
    </reaction>
</comment>
<dbReference type="GO" id="GO:1902201">
    <property type="term" value="P:negative regulation of bacterial-type flagellum-dependent cell motility"/>
    <property type="evidence" value="ECO:0007669"/>
    <property type="project" value="TreeGrafter"/>
</dbReference>
<feature type="transmembrane region" description="Helical" evidence="4">
    <location>
        <begin position="28"/>
        <end position="46"/>
    </location>
</feature>
<keyword evidence="4" id="KW-0472">Membrane</keyword>
<dbReference type="NCBIfam" id="TIGR00254">
    <property type="entry name" value="GGDEF"/>
    <property type="match status" value="1"/>
</dbReference>
<evidence type="ECO:0000313" key="6">
    <source>
        <dbReference type="EMBL" id="RTR29796.1"/>
    </source>
</evidence>
<keyword evidence="4" id="KW-0812">Transmembrane</keyword>
<evidence type="ECO:0000256" key="4">
    <source>
        <dbReference type="SAM" id="Phobius"/>
    </source>
</evidence>
<dbReference type="PROSITE" id="PS50887">
    <property type="entry name" value="GGDEF"/>
    <property type="match status" value="1"/>
</dbReference>
<dbReference type="EC" id="2.7.7.65" evidence="2"/>
<dbReference type="FunFam" id="3.30.70.270:FF:000001">
    <property type="entry name" value="Diguanylate cyclase domain protein"/>
    <property type="match status" value="1"/>
</dbReference>
<feature type="transmembrane region" description="Helical" evidence="4">
    <location>
        <begin position="84"/>
        <end position="104"/>
    </location>
</feature>
<evidence type="ECO:0000256" key="2">
    <source>
        <dbReference type="ARBA" id="ARBA00012528"/>
    </source>
</evidence>
<reference evidence="6 7" key="1">
    <citation type="submission" date="2018-12" db="EMBL/GenBank/DDBJ databases">
        <authorList>
            <person name="Yu L."/>
        </authorList>
    </citation>
    <scope>NUCLEOTIDE SEQUENCE [LARGE SCALE GENOMIC DNA]</scope>
    <source>
        <strain evidence="6 7">HAW-EB5</strain>
    </source>
</reference>
<proteinExistence type="predicted"/>